<dbReference type="PANTHER" id="PTHR42873:SF1">
    <property type="entry name" value="S-ADENOSYLMETHIONINE-DEPENDENT METHYLTRANSFERASE DOMAIN-CONTAINING PROTEIN"/>
    <property type="match status" value="1"/>
</dbReference>
<dbReference type="InterPro" id="IPR041532">
    <property type="entry name" value="RlmI-like_PUA"/>
</dbReference>
<keyword evidence="3 9" id="KW-0489">Methyltransferase</keyword>
<evidence type="ECO:0000259" key="8">
    <source>
        <dbReference type="Pfam" id="PF17785"/>
    </source>
</evidence>
<dbReference type="Gene3D" id="3.40.50.150">
    <property type="entry name" value="Vaccinia Virus protein VP39"/>
    <property type="match status" value="1"/>
</dbReference>
<dbReference type="PANTHER" id="PTHR42873">
    <property type="entry name" value="RIBOSOMAL RNA LARGE SUBUNIT METHYLTRANSFERASE"/>
    <property type="match status" value="1"/>
</dbReference>
<dbReference type="Pfam" id="PF17785">
    <property type="entry name" value="PUA_3"/>
    <property type="match status" value="1"/>
</dbReference>
<dbReference type="EC" id="2.1.1.-" evidence="9"/>
<dbReference type="RefSeq" id="WP_377092740.1">
    <property type="nucleotide sequence ID" value="NZ_JBHSJM010000001.1"/>
</dbReference>
<dbReference type="EMBL" id="JBHUJC010000010">
    <property type="protein sequence ID" value="MFD2275519.1"/>
    <property type="molecule type" value="Genomic_DNA"/>
</dbReference>
<dbReference type="CDD" id="cd11572">
    <property type="entry name" value="RlmI_M_like"/>
    <property type="match status" value="1"/>
</dbReference>
<protein>
    <submittedName>
        <fullName evidence="9">Class I SAM-dependent rRNA methyltransferase</fullName>
        <ecNumber evidence="9">2.1.1.-</ecNumber>
    </submittedName>
</protein>
<evidence type="ECO:0000256" key="1">
    <source>
        <dbReference type="ARBA" id="ARBA00004496"/>
    </source>
</evidence>
<evidence type="ECO:0000256" key="6">
    <source>
        <dbReference type="ARBA" id="ARBA00038091"/>
    </source>
</evidence>
<dbReference type="InterPro" id="IPR007848">
    <property type="entry name" value="Small_mtfrase_dom"/>
</dbReference>
<dbReference type="InterPro" id="IPR029063">
    <property type="entry name" value="SAM-dependent_MTases_sf"/>
</dbReference>
<dbReference type="GO" id="GO:0008168">
    <property type="term" value="F:methyltransferase activity"/>
    <property type="evidence" value="ECO:0007669"/>
    <property type="project" value="UniProtKB-KW"/>
</dbReference>
<name>A0ABW5E511_9BACT</name>
<comment type="caution">
    <text evidence="9">The sequence shown here is derived from an EMBL/GenBank/DDBJ whole genome shotgun (WGS) entry which is preliminary data.</text>
</comment>
<keyword evidence="5" id="KW-0949">S-adenosyl-L-methionine</keyword>
<dbReference type="Proteomes" id="UP001597297">
    <property type="component" value="Unassembled WGS sequence"/>
</dbReference>
<comment type="subcellular location">
    <subcellularLocation>
        <location evidence="1">Cytoplasm</location>
    </subcellularLocation>
</comment>
<feature type="domain" description="Methyltransferase small" evidence="7">
    <location>
        <begin position="215"/>
        <end position="340"/>
    </location>
</feature>
<reference evidence="10" key="1">
    <citation type="journal article" date="2019" name="Int. J. Syst. Evol. Microbiol.">
        <title>The Global Catalogue of Microorganisms (GCM) 10K type strain sequencing project: providing services to taxonomists for standard genome sequencing and annotation.</title>
        <authorList>
            <consortium name="The Broad Institute Genomics Platform"/>
            <consortium name="The Broad Institute Genome Sequencing Center for Infectious Disease"/>
            <person name="Wu L."/>
            <person name="Ma J."/>
        </authorList>
    </citation>
    <scope>NUCLEOTIDE SEQUENCE [LARGE SCALE GENOMIC DNA]</scope>
    <source>
        <strain evidence="10">JCM 16545</strain>
    </source>
</reference>
<proteinExistence type="inferred from homology"/>
<accession>A0ABW5E511</accession>
<dbReference type="Gene3D" id="3.30.750.80">
    <property type="entry name" value="RNA methyltransferase domain (HRMD) like"/>
    <property type="match status" value="1"/>
</dbReference>
<dbReference type="GO" id="GO:0032259">
    <property type="term" value="P:methylation"/>
    <property type="evidence" value="ECO:0007669"/>
    <property type="project" value="UniProtKB-KW"/>
</dbReference>
<dbReference type="InterPro" id="IPR015947">
    <property type="entry name" value="PUA-like_sf"/>
</dbReference>
<dbReference type="CDD" id="cd02440">
    <property type="entry name" value="AdoMet_MTases"/>
    <property type="match status" value="1"/>
</dbReference>
<dbReference type="SUPFAM" id="SSF88697">
    <property type="entry name" value="PUA domain-like"/>
    <property type="match status" value="1"/>
</dbReference>
<feature type="domain" description="RlmI-like PUA" evidence="8">
    <location>
        <begin position="11"/>
        <end position="65"/>
    </location>
</feature>
<dbReference type="SUPFAM" id="SSF53335">
    <property type="entry name" value="S-adenosyl-L-methionine-dependent methyltransferases"/>
    <property type="match status" value="1"/>
</dbReference>
<dbReference type="InterPro" id="IPR036974">
    <property type="entry name" value="PUA_sf"/>
</dbReference>
<dbReference type="CDD" id="cd21153">
    <property type="entry name" value="PUA_RlmI"/>
    <property type="match status" value="1"/>
</dbReference>
<dbReference type="Gene3D" id="2.30.130.10">
    <property type="entry name" value="PUA domain"/>
    <property type="match status" value="1"/>
</dbReference>
<evidence type="ECO:0000256" key="4">
    <source>
        <dbReference type="ARBA" id="ARBA00022679"/>
    </source>
</evidence>
<keyword evidence="4 9" id="KW-0808">Transferase</keyword>
<organism evidence="9 10">
    <name type="scientific">Rubritalea spongiae</name>
    <dbReference type="NCBI Taxonomy" id="430797"/>
    <lineage>
        <taxon>Bacteria</taxon>
        <taxon>Pseudomonadati</taxon>
        <taxon>Verrucomicrobiota</taxon>
        <taxon>Verrucomicrobiia</taxon>
        <taxon>Verrucomicrobiales</taxon>
        <taxon>Rubritaleaceae</taxon>
        <taxon>Rubritalea</taxon>
    </lineage>
</organism>
<evidence type="ECO:0000313" key="9">
    <source>
        <dbReference type="EMBL" id="MFD2275519.1"/>
    </source>
</evidence>
<evidence type="ECO:0000256" key="5">
    <source>
        <dbReference type="ARBA" id="ARBA00022691"/>
    </source>
</evidence>
<comment type="similarity">
    <text evidence="6">Belongs to the methyltransferase superfamily. RlmI family.</text>
</comment>
<gene>
    <name evidence="9" type="ORF">ACFSQZ_03465</name>
</gene>
<evidence type="ECO:0000256" key="2">
    <source>
        <dbReference type="ARBA" id="ARBA00022490"/>
    </source>
</evidence>
<keyword evidence="2" id="KW-0963">Cytoplasm</keyword>
<evidence type="ECO:0000259" key="7">
    <source>
        <dbReference type="Pfam" id="PF05175"/>
    </source>
</evidence>
<dbReference type="Pfam" id="PF05175">
    <property type="entry name" value="MTS"/>
    <property type="match status" value="1"/>
</dbReference>
<sequence>MAGLIIKPRSRIFHGHEWVYASEIQKTLGDPQAGDLIQLKDFRDRPLGTAIFNPNSQVVARRISRRKQKLDLEFFERRAQQAIELRQRHSKSIDLNICRLIDAESDGLPGLIVDCYNEHLVLQLLTPAMVMQRDLIVAALLKLLSPRSIVLRNDSPLLVDEGVEPEITVLHGQLTEPFQLNLNGLLVEIDVFNQQSPLLPVDRIHTSKDLAPLMKDKRVLEVFCGHGVLSLSSAVAGAIQVTAVDASIDAINAVTRNAELNDVKVDALRHNPFDFLKHHDEKYDSIILNPSFLIKNKKTLNEALRNYRELHQRCLQLLNRDGVLSTFCDSHHISRDAFLHNVVQASVDAKCSLRLLRSYHQNLDHPVLPSIPETDHFKGFSFELAPSR</sequence>
<evidence type="ECO:0000256" key="3">
    <source>
        <dbReference type="ARBA" id="ARBA00022603"/>
    </source>
</evidence>
<evidence type="ECO:0000313" key="10">
    <source>
        <dbReference type="Proteomes" id="UP001597297"/>
    </source>
</evidence>
<keyword evidence="10" id="KW-1185">Reference proteome</keyword>